<dbReference type="Proteomes" id="UP000064029">
    <property type="component" value="Unassembled WGS sequence"/>
</dbReference>
<evidence type="ECO:0000313" key="4">
    <source>
        <dbReference type="Proteomes" id="UP000064029"/>
    </source>
</evidence>
<comment type="caution">
    <text evidence="3">The sequence shown here is derived from an EMBL/GenBank/DDBJ whole genome shotgun (WGS) entry which is preliminary data.</text>
</comment>
<organism evidence="3 4">
    <name type="scientific">Burkholderia ubonensis</name>
    <dbReference type="NCBI Taxonomy" id="101571"/>
    <lineage>
        <taxon>Bacteria</taxon>
        <taxon>Pseudomonadati</taxon>
        <taxon>Pseudomonadota</taxon>
        <taxon>Betaproteobacteria</taxon>
        <taxon>Burkholderiales</taxon>
        <taxon>Burkholderiaceae</taxon>
        <taxon>Burkholderia</taxon>
        <taxon>Burkholderia cepacia complex</taxon>
    </lineage>
</organism>
<reference evidence="3 4" key="1">
    <citation type="submission" date="2015-11" db="EMBL/GenBank/DDBJ databases">
        <title>Expanding the genomic diversity of Burkholderia species for the development of highly accurate diagnostics.</title>
        <authorList>
            <person name="Sahl J."/>
            <person name="Keim P."/>
            <person name="Wagner D."/>
        </authorList>
    </citation>
    <scope>NUCLEOTIDE SEQUENCE [LARGE SCALE GENOMIC DNA]</scope>
    <source>
        <strain evidence="3 4">MSMB2036</strain>
    </source>
</reference>
<dbReference type="AlphaFoldDB" id="A0A103RNH0"/>
<comment type="similarity">
    <text evidence="1">Belongs to the flagella basal body rod proteins family.</text>
</comment>
<accession>A0A103RNH0</accession>
<evidence type="ECO:0000259" key="2">
    <source>
        <dbReference type="Pfam" id="PF06429"/>
    </source>
</evidence>
<protein>
    <recommendedName>
        <fullName evidence="2">Flagellar basal-body/hook protein C-terminal domain-containing protein</fullName>
    </recommendedName>
</protein>
<feature type="domain" description="Flagellar basal-body/hook protein C-terminal" evidence="2">
    <location>
        <begin position="82"/>
        <end position="126"/>
    </location>
</feature>
<name>A0A103RNH0_9BURK</name>
<gene>
    <name evidence="3" type="ORF">WJ33_21225</name>
</gene>
<dbReference type="InterPro" id="IPR010930">
    <property type="entry name" value="Flg_bb/hook_C_dom"/>
</dbReference>
<sequence>MDDRGRLASENGWTLQAAGGGDLTVNGNAWRIAADGTVVDGGAAAGRVLVVDFSDRQSLVSTTGGFRAFGLALQEVESPDLRQGFLEQSNVSTADDMIQMMEAVRRAEAAQRLAMTADGMLGSAIRVIGEGQQ</sequence>
<evidence type="ECO:0000313" key="3">
    <source>
        <dbReference type="EMBL" id="KVG71117.1"/>
    </source>
</evidence>
<evidence type="ECO:0000256" key="1">
    <source>
        <dbReference type="ARBA" id="ARBA00009677"/>
    </source>
</evidence>
<proteinExistence type="inferred from homology"/>
<dbReference type="Pfam" id="PF06429">
    <property type="entry name" value="Flg_bbr_C"/>
    <property type="match status" value="1"/>
</dbReference>
<dbReference type="EMBL" id="LOXM01000073">
    <property type="protein sequence ID" value="KVG71117.1"/>
    <property type="molecule type" value="Genomic_DNA"/>
</dbReference>